<accession>D6XT05</accession>
<sequence length="201" mass="24054">MTDVWTRIRTALEEDWNALRGNRRTEVPVASDHPIRKLDGYIQEGEKRVIRVEELIHGHKRIQSELEREFEEAERMLQKRISQREIAEEAGEEGLVIYADREIEVYGVRKDSLAFQRKERQKELEDLERQLDTMQHKLKDMQIKRLELESSERVKEARSYAPDRRRGEESERAETDESPAEDYLFDEKIRRLQEARASEEM</sequence>
<dbReference type="AlphaFoldDB" id="D6XT05"/>
<dbReference type="EMBL" id="CP001791">
    <property type="protein sequence ID" value="ADH98941.1"/>
    <property type="molecule type" value="Genomic_DNA"/>
</dbReference>
<protein>
    <recommendedName>
        <fullName evidence="5">Phage shock protein A, PspA</fullName>
    </recommendedName>
</protein>
<reference evidence="3" key="1">
    <citation type="submission" date="2009-10" db="EMBL/GenBank/DDBJ databases">
        <title>Complete sequence of Bacillus selenitireducens MLS10.</title>
        <authorList>
            <consortium name="US DOE Joint Genome Institute"/>
            <person name="Lucas S."/>
            <person name="Copeland A."/>
            <person name="Lapidus A."/>
            <person name="Glavina del Rio T."/>
            <person name="Dalin E."/>
            <person name="Tice H."/>
            <person name="Bruce D."/>
            <person name="Goodwin L."/>
            <person name="Pitluck S."/>
            <person name="Sims D."/>
            <person name="Brettin T."/>
            <person name="Detter J.C."/>
            <person name="Han C."/>
            <person name="Larimer F."/>
            <person name="Land M."/>
            <person name="Hauser L."/>
            <person name="Kyrpides N."/>
            <person name="Ovchinnikova G."/>
            <person name="Stolz J."/>
        </authorList>
    </citation>
    <scope>NUCLEOTIDE SEQUENCE [LARGE SCALE GENOMIC DNA]</scope>
    <source>
        <strain evidence="3">MLS10</strain>
    </source>
</reference>
<proteinExistence type="predicted"/>
<evidence type="ECO:0000313" key="3">
    <source>
        <dbReference type="EMBL" id="ADH98941.1"/>
    </source>
</evidence>
<feature type="region of interest" description="Disordered" evidence="2">
    <location>
        <begin position="151"/>
        <end position="186"/>
    </location>
</feature>
<dbReference type="OrthoDB" id="2366053at2"/>
<dbReference type="KEGG" id="bse:Bsel_1429"/>
<evidence type="ECO:0008006" key="5">
    <source>
        <dbReference type="Google" id="ProtNLM"/>
    </source>
</evidence>
<dbReference type="HOGENOM" id="CLU_1358188_0_0_9"/>
<dbReference type="RefSeq" id="WP_013172365.1">
    <property type="nucleotide sequence ID" value="NC_014219.1"/>
</dbReference>
<organism evidence="3 4">
    <name type="scientific">Bacillus selenitireducens (strain ATCC 700615 / DSM 15326 / MLS10)</name>
    <dbReference type="NCBI Taxonomy" id="439292"/>
    <lineage>
        <taxon>Bacteria</taxon>
        <taxon>Bacillati</taxon>
        <taxon>Bacillota</taxon>
        <taxon>Bacilli</taxon>
        <taxon>Bacillales</taxon>
        <taxon>Bacillaceae</taxon>
        <taxon>Salisediminibacterium</taxon>
    </lineage>
</organism>
<feature type="coiled-coil region" evidence="1">
    <location>
        <begin position="56"/>
        <end position="83"/>
    </location>
</feature>
<gene>
    <name evidence="3" type="ordered locus">Bsel_1429</name>
</gene>
<dbReference type="STRING" id="439292.Bsel_1429"/>
<evidence type="ECO:0000313" key="4">
    <source>
        <dbReference type="Proteomes" id="UP000000271"/>
    </source>
</evidence>
<evidence type="ECO:0000256" key="2">
    <source>
        <dbReference type="SAM" id="MobiDB-lite"/>
    </source>
</evidence>
<dbReference type="eggNOG" id="COG1842">
    <property type="taxonomic scope" value="Bacteria"/>
</dbReference>
<keyword evidence="1" id="KW-0175">Coiled coil</keyword>
<feature type="coiled-coil region" evidence="1">
    <location>
        <begin position="110"/>
        <end position="151"/>
    </location>
</feature>
<name>D6XT05_BACIE</name>
<evidence type="ECO:0000256" key="1">
    <source>
        <dbReference type="SAM" id="Coils"/>
    </source>
</evidence>
<feature type="compositionally biased region" description="Basic and acidic residues" evidence="2">
    <location>
        <begin position="151"/>
        <end position="175"/>
    </location>
</feature>
<keyword evidence="4" id="KW-1185">Reference proteome</keyword>
<dbReference type="Proteomes" id="UP000000271">
    <property type="component" value="Chromosome"/>
</dbReference>